<evidence type="ECO:0000313" key="2">
    <source>
        <dbReference type="Proteomes" id="UP000287651"/>
    </source>
</evidence>
<reference evidence="1 2" key="1">
    <citation type="journal article" date="2014" name="Agronomy (Basel)">
        <title>A Draft Genome Sequence for Ensete ventricosum, the Drought-Tolerant Tree Against Hunger.</title>
        <authorList>
            <person name="Harrison J."/>
            <person name="Moore K.A."/>
            <person name="Paszkiewicz K."/>
            <person name="Jones T."/>
            <person name="Grant M."/>
            <person name="Ambacheew D."/>
            <person name="Muzemil S."/>
            <person name="Studholme D.J."/>
        </authorList>
    </citation>
    <scope>NUCLEOTIDE SEQUENCE [LARGE SCALE GENOMIC DNA]</scope>
</reference>
<sequence length="100" mass="11541">MGSRMSMVSQKNATVINFVQNRVSIDFSCTISELQNTGHPNVLTHGKSYEHSFATKYDGHKLCTNLIFVHFFKHRLRIYRTQSQILTKPSSYSFPWANTL</sequence>
<gene>
    <name evidence="1" type="ORF">B296_00015385</name>
</gene>
<organism evidence="1 2">
    <name type="scientific">Ensete ventricosum</name>
    <name type="common">Abyssinian banana</name>
    <name type="synonym">Musa ensete</name>
    <dbReference type="NCBI Taxonomy" id="4639"/>
    <lineage>
        <taxon>Eukaryota</taxon>
        <taxon>Viridiplantae</taxon>
        <taxon>Streptophyta</taxon>
        <taxon>Embryophyta</taxon>
        <taxon>Tracheophyta</taxon>
        <taxon>Spermatophyta</taxon>
        <taxon>Magnoliopsida</taxon>
        <taxon>Liliopsida</taxon>
        <taxon>Zingiberales</taxon>
        <taxon>Musaceae</taxon>
        <taxon>Ensete</taxon>
    </lineage>
</organism>
<dbReference type="AlphaFoldDB" id="A0A426ZF99"/>
<evidence type="ECO:0000313" key="1">
    <source>
        <dbReference type="EMBL" id="RRT62644.1"/>
    </source>
</evidence>
<dbReference type="Proteomes" id="UP000287651">
    <property type="component" value="Unassembled WGS sequence"/>
</dbReference>
<protein>
    <submittedName>
        <fullName evidence="1">Uncharacterized protein</fullName>
    </submittedName>
</protein>
<accession>A0A426ZF99</accession>
<name>A0A426ZF99_ENSVE</name>
<dbReference type="EMBL" id="AMZH03006910">
    <property type="protein sequence ID" value="RRT62644.1"/>
    <property type="molecule type" value="Genomic_DNA"/>
</dbReference>
<proteinExistence type="predicted"/>
<comment type="caution">
    <text evidence="1">The sequence shown here is derived from an EMBL/GenBank/DDBJ whole genome shotgun (WGS) entry which is preliminary data.</text>
</comment>